<dbReference type="EMBL" id="NLAX01000701">
    <property type="protein sequence ID" value="PKS08023.1"/>
    <property type="molecule type" value="Genomic_DNA"/>
</dbReference>
<proteinExistence type="predicted"/>
<gene>
    <name evidence="4" type="ORF">jhhlp_006635</name>
</gene>
<keyword evidence="2" id="KW-0472">Membrane</keyword>
<keyword evidence="2" id="KW-0812">Transmembrane</keyword>
<feature type="domain" description="DUF7702" evidence="3">
    <location>
        <begin position="25"/>
        <end position="159"/>
    </location>
</feature>
<organism evidence="4 5">
    <name type="scientific">Lomentospora prolificans</name>
    <dbReference type="NCBI Taxonomy" id="41688"/>
    <lineage>
        <taxon>Eukaryota</taxon>
        <taxon>Fungi</taxon>
        <taxon>Dikarya</taxon>
        <taxon>Ascomycota</taxon>
        <taxon>Pezizomycotina</taxon>
        <taxon>Sordariomycetes</taxon>
        <taxon>Hypocreomycetidae</taxon>
        <taxon>Microascales</taxon>
        <taxon>Microascaceae</taxon>
        <taxon>Lomentospora</taxon>
    </lineage>
</organism>
<dbReference type="Proteomes" id="UP000233524">
    <property type="component" value="Unassembled WGS sequence"/>
</dbReference>
<dbReference type="AlphaFoldDB" id="A0A2N3N6E5"/>
<reference evidence="4 5" key="1">
    <citation type="journal article" date="2017" name="G3 (Bethesda)">
        <title>First Draft Genome Sequence of the Pathogenic Fungus Lomentospora prolificans (Formerly Scedosporium prolificans).</title>
        <authorList>
            <person name="Luo R."/>
            <person name="Zimin A."/>
            <person name="Workman R."/>
            <person name="Fan Y."/>
            <person name="Pertea G."/>
            <person name="Grossman N."/>
            <person name="Wear M.P."/>
            <person name="Jia B."/>
            <person name="Miller H."/>
            <person name="Casadevall A."/>
            <person name="Timp W."/>
            <person name="Zhang S.X."/>
            <person name="Salzberg S.L."/>
        </authorList>
    </citation>
    <scope>NUCLEOTIDE SEQUENCE [LARGE SCALE GENOMIC DNA]</scope>
    <source>
        <strain evidence="4 5">JHH-5317</strain>
    </source>
</reference>
<feature type="transmembrane region" description="Helical" evidence="2">
    <location>
        <begin position="137"/>
        <end position="157"/>
    </location>
</feature>
<evidence type="ECO:0000313" key="5">
    <source>
        <dbReference type="Proteomes" id="UP000233524"/>
    </source>
</evidence>
<evidence type="ECO:0000259" key="3">
    <source>
        <dbReference type="Pfam" id="PF24800"/>
    </source>
</evidence>
<sequence length="200" mass="22099">MFSDIGTGRLETNFKDDKRAHNFAAATRIAIFISVGLLSTAGGLTGNPDKAKTQALLSKIAYFEFAIVIVALTGACLYLYFKQRHTIKPSQVIYLKWLLVASPALYVRVAYGLISVFRASGNHILTSMWSPLFGSAAAFSLMALLPEYVVLCIYLYLGYHRYSTCTIESVADERPPKKQEKAKKESNQRKGGTSDSIELV</sequence>
<dbReference type="InParanoid" id="A0A2N3N6E5"/>
<protein>
    <recommendedName>
        <fullName evidence="3">DUF7702 domain-containing protein</fullName>
    </recommendedName>
</protein>
<dbReference type="Pfam" id="PF24800">
    <property type="entry name" value="DUF7702"/>
    <property type="match status" value="1"/>
</dbReference>
<evidence type="ECO:0000313" key="4">
    <source>
        <dbReference type="EMBL" id="PKS08023.1"/>
    </source>
</evidence>
<evidence type="ECO:0000256" key="2">
    <source>
        <dbReference type="SAM" id="Phobius"/>
    </source>
</evidence>
<evidence type="ECO:0000256" key="1">
    <source>
        <dbReference type="SAM" id="MobiDB-lite"/>
    </source>
</evidence>
<dbReference type="PANTHER" id="PTHR42109:SF2">
    <property type="entry name" value="INTEGRAL MEMBRANE PROTEIN"/>
    <property type="match status" value="1"/>
</dbReference>
<feature type="transmembrane region" description="Helical" evidence="2">
    <location>
        <begin position="20"/>
        <end position="40"/>
    </location>
</feature>
<feature type="transmembrane region" description="Helical" evidence="2">
    <location>
        <begin position="60"/>
        <end position="81"/>
    </location>
</feature>
<keyword evidence="5" id="KW-1185">Reference proteome</keyword>
<dbReference type="VEuPathDB" id="FungiDB:jhhlp_006635"/>
<dbReference type="OrthoDB" id="2560628at2759"/>
<feature type="region of interest" description="Disordered" evidence="1">
    <location>
        <begin position="172"/>
        <end position="200"/>
    </location>
</feature>
<keyword evidence="2" id="KW-1133">Transmembrane helix</keyword>
<comment type="caution">
    <text evidence="4">The sequence shown here is derived from an EMBL/GenBank/DDBJ whole genome shotgun (WGS) entry which is preliminary data.</text>
</comment>
<feature type="transmembrane region" description="Helical" evidence="2">
    <location>
        <begin position="93"/>
        <end position="117"/>
    </location>
</feature>
<dbReference type="PANTHER" id="PTHR42109">
    <property type="entry name" value="UNPLACED GENOMIC SCAFFOLD UM_SCAF_CONTIG_1.265, WHOLE GENOME SHOTGUN SEQUENCE"/>
    <property type="match status" value="1"/>
</dbReference>
<feature type="compositionally biased region" description="Polar residues" evidence="1">
    <location>
        <begin position="189"/>
        <end position="200"/>
    </location>
</feature>
<dbReference type="InterPro" id="IPR056119">
    <property type="entry name" value="DUF7702"/>
</dbReference>
<accession>A0A2N3N6E5</accession>
<name>A0A2N3N6E5_9PEZI</name>
<feature type="compositionally biased region" description="Basic and acidic residues" evidence="1">
    <location>
        <begin position="172"/>
        <end position="188"/>
    </location>
</feature>